<evidence type="ECO:0000256" key="3">
    <source>
        <dbReference type="ARBA" id="ARBA00023272"/>
    </source>
</evidence>
<dbReference type="AlphaFoldDB" id="A0A226DBY0"/>
<reference evidence="5 6" key="1">
    <citation type="submission" date="2015-12" db="EMBL/GenBank/DDBJ databases">
        <title>The genome of Folsomia candida.</title>
        <authorList>
            <person name="Faddeeva A."/>
            <person name="Derks M.F."/>
            <person name="Anvar Y."/>
            <person name="Smit S."/>
            <person name="Van Straalen N."/>
            <person name="Roelofs D."/>
        </authorList>
    </citation>
    <scope>NUCLEOTIDE SEQUENCE [LARGE SCALE GENOMIC DNA]</scope>
    <source>
        <strain evidence="5 6">VU population</strain>
        <tissue evidence="5">Whole body</tissue>
    </source>
</reference>
<evidence type="ECO:0000256" key="2">
    <source>
        <dbReference type="ARBA" id="ARBA00022553"/>
    </source>
</evidence>
<name>A0A226DBY0_FOLCA</name>
<comment type="similarity">
    <text evidence="1">Belongs to the PP1 inhibitor family.</text>
</comment>
<evidence type="ECO:0000313" key="6">
    <source>
        <dbReference type="Proteomes" id="UP000198287"/>
    </source>
</evidence>
<keyword evidence="6" id="KW-1185">Reference proteome</keyword>
<keyword evidence="2" id="KW-0597">Phosphoprotein</keyword>
<organism evidence="5 6">
    <name type="scientific">Folsomia candida</name>
    <name type="common">Springtail</name>
    <dbReference type="NCBI Taxonomy" id="158441"/>
    <lineage>
        <taxon>Eukaryota</taxon>
        <taxon>Metazoa</taxon>
        <taxon>Ecdysozoa</taxon>
        <taxon>Arthropoda</taxon>
        <taxon>Hexapoda</taxon>
        <taxon>Collembola</taxon>
        <taxon>Entomobryomorpha</taxon>
        <taxon>Isotomoidea</taxon>
        <taxon>Isotomidae</taxon>
        <taxon>Proisotominae</taxon>
        <taxon>Folsomia</taxon>
    </lineage>
</organism>
<protein>
    <recommendedName>
        <fullName evidence="7">Protein phosphatase 1 regulatory subunit 14B</fullName>
    </recommendedName>
</protein>
<dbReference type="GO" id="GO:0004865">
    <property type="term" value="F:protein serine/threonine phosphatase inhibitor activity"/>
    <property type="evidence" value="ECO:0007669"/>
    <property type="project" value="TreeGrafter"/>
</dbReference>
<dbReference type="OrthoDB" id="8251182at2759"/>
<dbReference type="Gene3D" id="1.10.150.220">
    <property type="entry name" value="CPI-17"/>
    <property type="match status" value="1"/>
</dbReference>
<dbReference type="PANTHER" id="PTHR16188">
    <property type="entry name" value="PROTEIN PHOSPHATASE 1 INHIBITOR POTENTIATED BY PROTEIN KINASE C"/>
    <property type="match status" value="1"/>
</dbReference>
<evidence type="ECO:0008006" key="7">
    <source>
        <dbReference type="Google" id="ProtNLM"/>
    </source>
</evidence>
<sequence>MASKLRRAPLFGMDSGFSIVAPCKPKAKGPFHMECEVSSTQPAAYNGAGSRSSPPSASVVTSSSPVPKTGGGSGKSQLHVDFIEHGEVKEKREKYLTAKYGSHQMSLIRKRLAVEMWLYDELQKLYEDEEGTSSTHDVEIDLDEVLDMDGDEERRKFLLPLLVDAKKSQDIVNKFVDEVISKAKTL</sequence>
<evidence type="ECO:0000256" key="1">
    <source>
        <dbReference type="ARBA" id="ARBA00005483"/>
    </source>
</evidence>
<evidence type="ECO:0000256" key="4">
    <source>
        <dbReference type="SAM" id="MobiDB-lite"/>
    </source>
</evidence>
<dbReference type="SUPFAM" id="SSF81790">
    <property type="entry name" value="Myosin phosphatase inhibitor 17kDa protein, CPI-17"/>
    <property type="match status" value="1"/>
</dbReference>
<dbReference type="InterPro" id="IPR008025">
    <property type="entry name" value="CPI-17"/>
</dbReference>
<accession>A0A226DBY0</accession>
<feature type="region of interest" description="Disordered" evidence="4">
    <location>
        <begin position="42"/>
        <end position="77"/>
    </location>
</feature>
<keyword evidence="3" id="KW-0650">Protein phosphatase inhibitor</keyword>
<dbReference type="Proteomes" id="UP000198287">
    <property type="component" value="Unassembled WGS sequence"/>
</dbReference>
<dbReference type="GO" id="GO:0005737">
    <property type="term" value="C:cytoplasm"/>
    <property type="evidence" value="ECO:0007669"/>
    <property type="project" value="InterPro"/>
</dbReference>
<dbReference type="EMBL" id="LNIX01000025">
    <property type="protein sequence ID" value="OXA42719.1"/>
    <property type="molecule type" value="Genomic_DNA"/>
</dbReference>
<dbReference type="STRING" id="158441.A0A226DBY0"/>
<proteinExistence type="inferred from homology"/>
<dbReference type="InterPro" id="IPR036658">
    <property type="entry name" value="CPI-17_sf"/>
</dbReference>
<feature type="compositionally biased region" description="Low complexity" evidence="4">
    <location>
        <begin position="50"/>
        <end position="67"/>
    </location>
</feature>
<evidence type="ECO:0000313" key="5">
    <source>
        <dbReference type="EMBL" id="OXA42719.1"/>
    </source>
</evidence>
<dbReference type="Pfam" id="PF05361">
    <property type="entry name" value="PP1_inhibitor"/>
    <property type="match status" value="1"/>
</dbReference>
<comment type="caution">
    <text evidence="5">The sequence shown here is derived from an EMBL/GenBank/DDBJ whole genome shotgun (WGS) entry which is preliminary data.</text>
</comment>
<dbReference type="OMA" id="SIVAPCK"/>
<gene>
    <name evidence="5" type="ORF">Fcan01_22537</name>
</gene>
<dbReference type="PANTHER" id="PTHR16188:SF14">
    <property type="entry name" value="GEO07393P1"/>
    <property type="match status" value="1"/>
</dbReference>